<dbReference type="NCBIfam" id="NF041108">
    <property type="entry name" value="RQC_minor_2"/>
    <property type="match status" value="1"/>
</dbReference>
<dbReference type="EMBL" id="JAGVRK010000001">
    <property type="protein sequence ID" value="MBS2971009.1"/>
    <property type="molecule type" value="Genomic_DNA"/>
</dbReference>
<dbReference type="InterPro" id="IPR036388">
    <property type="entry name" value="WH-like_DNA-bd_sf"/>
</dbReference>
<gene>
    <name evidence="2" type="ORF">J9317_19890</name>
</gene>
<dbReference type="RefSeq" id="WP_211561836.1">
    <property type="nucleotide sequence ID" value="NZ_JAGVRK010000001.1"/>
</dbReference>
<protein>
    <recommendedName>
        <fullName evidence="1">RQC domain-containing protein</fullName>
    </recommendedName>
</protein>
<proteinExistence type="predicted"/>
<organism evidence="2 3">
    <name type="scientific">Metabacillus flavus</name>
    <dbReference type="NCBI Taxonomy" id="2823519"/>
    <lineage>
        <taxon>Bacteria</taxon>
        <taxon>Bacillati</taxon>
        <taxon>Bacillota</taxon>
        <taxon>Bacilli</taxon>
        <taxon>Bacillales</taxon>
        <taxon>Bacillaceae</taxon>
        <taxon>Metabacillus</taxon>
    </lineage>
</organism>
<sequence>MSLQLHAQYFDPYPSLAVLPLGKKNKEVRSAGHKTERALLNRIQECLDELGLSIDERERIQSFLQLEKGAFFPIFSNRQEQIHPHLMKPESFLWNDFSAGHGIPQITEAFYTKDFTEMTKTALSAHIQMVVRDYLFCAAISLKSKSEWENIIEQSYELHPIVQLAREKREVVQAVEKMNRSSLLSLLTPPEDVAFWRHRVEIVMRPYRALPEQCGHEKQLSFDSLNEVITQTCEVCKTKRMFHVKHSKVELEEEPDMEKAVKRIATIERQFNEIALKKETILNDLGNLAQWKKELASLPEILQMKKDLTRYPVQPDIVKEPFLGFAEELSQADIPAERASSDLIWLAGFQLPSISMLKEIRKQTVEEAKAKLDSLHQGLKEAMQTEPFHPEDICIQVKNQSLSFEQVFAILNELDGSLKDKPLHLIAQLLKGRTSYQIREQELDQTPLYGSLGSWEEKDIQKGFKKLEKEGWIEKRVKGYEALK</sequence>
<evidence type="ECO:0000313" key="2">
    <source>
        <dbReference type="EMBL" id="MBS2971009.1"/>
    </source>
</evidence>
<keyword evidence="3" id="KW-1185">Reference proteome</keyword>
<name>A0ABS5LK47_9BACI</name>
<accession>A0ABS5LK47</accession>
<dbReference type="Gene3D" id="1.10.10.10">
    <property type="entry name" value="Winged helix-like DNA-binding domain superfamily/Winged helix DNA-binding domain"/>
    <property type="match status" value="1"/>
</dbReference>
<feature type="domain" description="RQC" evidence="1">
    <location>
        <begin position="424"/>
        <end position="484"/>
    </location>
</feature>
<dbReference type="InterPro" id="IPR018982">
    <property type="entry name" value="RQC_domain"/>
</dbReference>
<dbReference type="Pfam" id="PF09382">
    <property type="entry name" value="RQC"/>
    <property type="match status" value="1"/>
</dbReference>
<dbReference type="Proteomes" id="UP000682403">
    <property type="component" value="Unassembled WGS sequence"/>
</dbReference>
<reference evidence="2 3" key="1">
    <citation type="submission" date="2021-04" db="EMBL/GenBank/DDBJ databases">
        <title>Metabacillus sp. strain KIGAM252 whole genome sequence.</title>
        <authorList>
            <person name="Seo M.-J."/>
            <person name="Cho E.-S."/>
            <person name="Hwang C.Y."/>
            <person name="Yoon D.J."/>
        </authorList>
    </citation>
    <scope>NUCLEOTIDE SEQUENCE [LARGE SCALE GENOMIC DNA]</scope>
    <source>
        <strain evidence="2 3">KIGAM252</strain>
    </source>
</reference>
<evidence type="ECO:0000259" key="1">
    <source>
        <dbReference type="Pfam" id="PF09382"/>
    </source>
</evidence>
<evidence type="ECO:0000313" key="3">
    <source>
        <dbReference type="Proteomes" id="UP000682403"/>
    </source>
</evidence>
<comment type="caution">
    <text evidence="2">The sequence shown here is derived from an EMBL/GenBank/DDBJ whole genome shotgun (WGS) entry which is preliminary data.</text>
</comment>